<dbReference type="AlphaFoldDB" id="A0A6N7W069"/>
<evidence type="ECO:0000313" key="2">
    <source>
        <dbReference type="Proteomes" id="UP000436047"/>
    </source>
</evidence>
<protein>
    <submittedName>
        <fullName evidence="1">Uncharacterized protein</fullName>
    </submittedName>
</protein>
<organism evidence="1 2">
    <name type="scientific">Eisenbergiella porci</name>
    <dbReference type="NCBI Taxonomy" id="2652274"/>
    <lineage>
        <taxon>Bacteria</taxon>
        <taxon>Bacillati</taxon>
        <taxon>Bacillota</taxon>
        <taxon>Clostridia</taxon>
        <taxon>Lachnospirales</taxon>
        <taxon>Lachnospiraceae</taxon>
        <taxon>Eisenbergiella</taxon>
    </lineage>
</organism>
<dbReference type="EMBL" id="VUMI01000014">
    <property type="protein sequence ID" value="MSS88649.1"/>
    <property type="molecule type" value="Genomic_DNA"/>
</dbReference>
<name>A0A6N7W069_9FIRM</name>
<evidence type="ECO:0000313" key="1">
    <source>
        <dbReference type="EMBL" id="MSS88649.1"/>
    </source>
</evidence>
<dbReference type="GeneID" id="86053421"/>
<dbReference type="Proteomes" id="UP000436047">
    <property type="component" value="Unassembled WGS sequence"/>
</dbReference>
<accession>A0A6N7W069</accession>
<reference evidence="1 2" key="1">
    <citation type="submission" date="2019-08" db="EMBL/GenBank/DDBJ databases">
        <title>In-depth cultivation of the pig gut microbiome towards novel bacterial diversity and tailored functional studies.</title>
        <authorList>
            <person name="Wylensek D."/>
            <person name="Hitch T.C.A."/>
            <person name="Clavel T."/>
        </authorList>
    </citation>
    <scope>NUCLEOTIDE SEQUENCE [LARGE SCALE GENOMIC DNA]</scope>
    <source>
        <strain evidence="1 2">WCA-389-WT-23B</strain>
    </source>
</reference>
<gene>
    <name evidence="1" type="ORF">FYJ45_10175</name>
</gene>
<proteinExistence type="predicted"/>
<keyword evidence="2" id="KW-1185">Reference proteome</keyword>
<sequence length="89" mass="10507">MEEKYLLFLLGFDVLLRDRRNNEETDGFIVVPFPEEHPEDLDDAKELIKRHYGRLGFDVKEVHHQDSHVKAIDLVTEYDAAPNTDTFYE</sequence>
<dbReference type="RefSeq" id="WP_154464517.1">
    <property type="nucleotide sequence ID" value="NZ_VUMI01000014.1"/>
</dbReference>
<comment type="caution">
    <text evidence="1">The sequence shown here is derived from an EMBL/GenBank/DDBJ whole genome shotgun (WGS) entry which is preliminary data.</text>
</comment>